<dbReference type="InterPro" id="IPR050231">
    <property type="entry name" value="Iron_ascorbate_oxido_reductase"/>
</dbReference>
<evidence type="ECO:0000256" key="1">
    <source>
        <dbReference type="ARBA" id="ARBA00001954"/>
    </source>
</evidence>
<evidence type="ECO:0000256" key="10">
    <source>
        <dbReference type="ARBA" id="ARBA00049359"/>
    </source>
</evidence>
<dbReference type="Proteomes" id="UP000218677">
    <property type="component" value="Unassembled WGS sequence"/>
</dbReference>
<dbReference type="PANTHER" id="PTHR47990">
    <property type="entry name" value="2-OXOGLUTARATE (2OG) AND FE(II)-DEPENDENT OXYGENASE SUPERFAMILY PROTEIN-RELATED"/>
    <property type="match status" value="1"/>
</dbReference>
<protein>
    <recommendedName>
        <fullName evidence="5">2-oxoglutarate-dependent ethylene/succinate-forming enzyme</fullName>
        <ecNumber evidence="4">1.13.12.19</ecNumber>
        <ecNumber evidence="3">1.14.20.7</ecNumber>
    </recommendedName>
    <alternativeName>
        <fullName evidence="7">2-oxoglutarate dioxygenase (ethylene-forming)</fullName>
    </alternativeName>
    <alternativeName>
        <fullName evidence="8">2-oxoglutarate/L-arginine monooxygenase/decarboxylase (succinate-forming)</fullName>
    </alternativeName>
</protein>
<organism evidence="13 14">
    <name type="scientific">Vreelandella nigrificans</name>
    <dbReference type="NCBI Taxonomy" id="2042704"/>
    <lineage>
        <taxon>Bacteria</taxon>
        <taxon>Pseudomonadati</taxon>
        <taxon>Pseudomonadota</taxon>
        <taxon>Gammaproteobacteria</taxon>
        <taxon>Oceanospirillales</taxon>
        <taxon>Halomonadaceae</taxon>
        <taxon>Vreelandella</taxon>
    </lineage>
</organism>
<comment type="caution">
    <text evidence="13">The sequence shown here is derived from an EMBL/GenBank/DDBJ whole genome shotgun (WGS) entry which is preliminary data.</text>
</comment>
<dbReference type="GO" id="GO:0046872">
    <property type="term" value="F:metal ion binding"/>
    <property type="evidence" value="ECO:0007669"/>
    <property type="project" value="UniProtKB-KW"/>
</dbReference>
<dbReference type="InterPro" id="IPR044861">
    <property type="entry name" value="IPNS-like_FE2OG_OXY"/>
</dbReference>
<comment type="catalytic activity">
    <reaction evidence="9">
        <text>2-oxoglutarate + O2 + 2 H(+) = ethene + 3 CO2 + H2O</text>
        <dbReference type="Rhea" id="RHEA:31523"/>
        <dbReference type="ChEBI" id="CHEBI:15377"/>
        <dbReference type="ChEBI" id="CHEBI:15378"/>
        <dbReference type="ChEBI" id="CHEBI:15379"/>
        <dbReference type="ChEBI" id="CHEBI:16526"/>
        <dbReference type="ChEBI" id="CHEBI:16810"/>
        <dbReference type="ChEBI" id="CHEBI:18153"/>
        <dbReference type="EC" id="1.13.12.19"/>
    </reaction>
</comment>
<evidence type="ECO:0000256" key="6">
    <source>
        <dbReference type="ARBA" id="ARBA00022666"/>
    </source>
</evidence>
<evidence type="ECO:0000256" key="4">
    <source>
        <dbReference type="ARBA" id="ARBA00012531"/>
    </source>
</evidence>
<dbReference type="OrthoDB" id="21825at2"/>
<dbReference type="SUPFAM" id="SSF51197">
    <property type="entry name" value="Clavaminate synthase-like"/>
    <property type="match status" value="1"/>
</dbReference>
<dbReference type="Pfam" id="PF03171">
    <property type="entry name" value="2OG-FeII_Oxy"/>
    <property type="match status" value="1"/>
</dbReference>
<reference evidence="14" key="1">
    <citation type="submission" date="2017-09" db="EMBL/GenBank/DDBJ databases">
        <authorList>
            <person name="Cho G.-S."/>
            <person name="Oguntoyinbo F.A."/>
            <person name="Cnockaert M."/>
            <person name="Kabisch J."/>
            <person name="Neve H."/>
            <person name="Bockelmann W."/>
            <person name="Wenning M."/>
            <person name="Franz C.M."/>
            <person name="Vandamme P."/>
        </authorList>
    </citation>
    <scope>NUCLEOTIDE SEQUENCE [LARGE SCALE GENOMIC DNA]</scope>
    <source>
        <strain evidence="14">MBT G8648</strain>
    </source>
</reference>
<dbReference type="PRINTS" id="PR00682">
    <property type="entry name" value="IPNSYNTHASE"/>
</dbReference>
<keyword evidence="11" id="KW-0408">Iron</keyword>
<evidence type="ECO:0000256" key="9">
    <source>
        <dbReference type="ARBA" id="ARBA00047725"/>
    </source>
</evidence>
<dbReference type="PROSITE" id="PS51471">
    <property type="entry name" value="FE2OG_OXY"/>
    <property type="match status" value="1"/>
</dbReference>
<dbReference type="InterPro" id="IPR026992">
    <property type="entry name" value="DIOX_N"/>
</dbReference>
<evidence type="ECO:0000256" key="11">
    <source>
        <dbReference type="RuleBase" id="RU003682"/>
    </source>
</evidence>
<keyword evidence="6" id="KW-0266">Ethylene biosynthesis</keyword>
<comment type="catalytic activity">
    <reaction evidence="10">
        <text>L-arginine + 2-oxoglutarate + O2 = guanidine + L-glutamate 5-semialdehyde + succinate + CO2</text>
        <dbReference type="Rhea" id="RHEA:31535"/>
        <dbReference type="ChEBI" id="CHEBI:15379"/>
        <dbReference type="ChEBI" id="CHEBI:16526"/>
        <dbReference type="ChEBI" id="CHEBI:16810"/>
        <dbReference type="ChEBI" id="CHEBI:30031"/>
        <dbReference type="ChEBI" id="CHEBI:30087"/>
        <dbReference type="ChEBI" id="CHEBI:32682"/>
        <dbReference type="ChEBI" id="CHEBI:58066"/>
        <dbReference type="EC" id="1.14.20.7"/>
    </reaction>
</comment>
<keyword evidence="14" id="KW-1185">Reference proteome</keyword>
<dbReference type="GO" id="GO:0102276">
    <property type="term" value="F:2-oxoglutarate oxygenase/decarboxylase (ethylene-forming) activity"/>
    <property type="evidence" value="ECO:0007669"/>
    <property type="project" value="UniProtKB-EC"/>
</dbReference>
<evidence type="ECO:0000256" key="8">
    <source>
        <dbReference type="ARBA" id="ARBA00031282"/>
    </source>
</evidence>
<dbReference type="GO" id="GO:0009693">
    <property type="term" value="P:ethylene biosynthetic process"/>
    <property type="evidence" value="ECO:0007669"/>
    <property type="project" value="UniProtKB-KW"/>
</dbReference>
<dbReference type="EMBL" id="NWUX01000008">
    <property type="protein sequence ID" value="PCF95566.1"/>
    <property type="molecule type" value="Genomic_DNA"/>
</dbReference>
<evidence type="ECO:0000256" key="5">
    <source>
        <dbReference type="ARBA" id="ARBA00019045"/>
    </source>
</evidence>
<dbReference type="Pfam" id="PF14226">
    <property type="entry name" value="DIOX_N"/>
    <property type="match status" value="1"/>
</dbReference>
<accession>A0A2A4HLB7</accession>
<name>A0A2A4HLB7_9GAMM</name>
<evidence type="ECO:0000259" key="12">
    <source>
        <dbReference type="PROSITE" id="PS51471"/>
    </source>
</evidence>
<dbReference type="Gene3D" id="2.60.120.330">
    <property type="entry name" value="B-lactam Antibiotic, Isopenicillin N Synthase, Chain"/>
    <property type="match status" value="1"/>
</dbReference>
<evidence type="ECO:0000313" key="13">
    <source>
        <dbReference type="EMBL" id="PCF95566.1"/>
    </source>
</evidence>
<dbReference type="InterPro" id="IPR005123">
    <property type="entry name" value="Oxoglu/Fe-dep_dioxygenase_dom"/>
</dbReference>
<proteinExistence type="inferred from homology"/>
<comment type="similarity">
    <text evidence="11">Belongs to the iron/ascorbate-dependent oxidoreductase family.</text>
</comment>
<evidence type="ECO:0000313" key="14">
    <source>
        <dbReference type="Proteomes" id="UP000218677"/>
    </source>
</evidence>
<gene>
    <name evidence="13" type="ORF">CPA45_10950</name>
</gene>
<evidence type="ECO:0000256" key="2">
    <source>
        <dbReference type="ARBA" id="ARBA00004767"/>
    </source>
</evidence>
<evidence type="ECO:0000256" key="7">
    <source>
        <dbReference type="ARBA" id="ARBA00031011"/>
    </source>
</evidence>
<dbReference type="AlphaFoldDB" id="A0A2A4HLB7"/>
<keyword evidence="11" id="KW-0560">Oxidoreductase</keyword>
<comment type="pathway">
    <text evidence="2">Alkene biosynthesis; ethylene biosynthesis via 2-oxoglutarate.</text>
</comment>
<sequence length="346" mass="38600">MTNKRRGATPDTPQKQPALPILDLRDFQRTDQRQTFLANLRQAARDVGFFYLIGHGVNDTLIQQIWQVSRRFFALPQAEKNAISMANSPHFRGYTQLGRELTRGVPDRREQIDIGAELPALELSSKDPAWMRLQGPNQWPSRLPELREVTLEWSATLRSVAISLLHAFSVALEQPETALDGLINKAPAQLLKLIRYPGSHQAHERQGVGPHKDAGILTLLLQDDHPGLQVEKNGEWLDVPPIPGALVVNIGEILELATNGYLRATLHRVLVPDAGVTRYSIGYFLSPSLEGSVPLLPLPEHLAKDALGPESDPDNPLFRDIGPNALKGRLRSHPDVTERFYPEFLP</sequence>
<dbReference type="EC" id="1.13.12.19" evidence="4"/>
<evidence type="ECO:0000256" key="3">
    <source>
        <dbReference type="ARBA" id="ARBA00012293"/>
    </source>
</evidence>
<keyword evidence="11" id="KW-0479">Metal-binding</keyword>
<dbReference type="EC" id="1.14.20.7" evidence="3"/>
<dbReference type="InterPro" id="IPR027443">
    <property type="entry name" value="IPNS-like_sf"/>
</dbReference>
<comment type="cofactor">
    <cofactor evidence="1">
        <name>Fe(2+)</name>
        <dbReference type="ChEBI" id="CHEBI:29033"/>
    </cofactor>
</comment>
<feature type="domain" description="Fe2OG dioxygenase" evidence="12">
    <location>
        <begin position="186"/>
        <end position="287"/>
    </location>
</feature>